<keyword evidence="1" id="KW-0732">Signal</keyword>
<evidence type="ECO:0000256" key="1">
    <source>
        <dbReference type="SAM" id="SignalP"/>
    </source>
</evidence>
<dbReference type="AlphaFoldDB" id="A0A4R0XHZ0"/>
<accession>A0A4R0XHZ0</accession>
<reference evidence="2 3" key="1">
    <citation type="submission" date="2017-02" db="EMBL/GenBank/DDBJ databases">
        <title>Paraburkholderia sophoroidis sp. nov. and Paraburkholderia steynii sp. nov. rhizobial symbionts of the fynbos legume Hypocalyptus sophoroides.</title>
        <authorList>
            <person name="Steenkamp E.T."/>
            <person name="Beukes C.W."/>
            <person name="Van Zyl E."/>
            <person name="Avontuur J."/>
            <person name="Chan W.Y."/>
            <person name="Hassen A."/>
            <person name="Palmer M."/>
            <person name="Mthombeni L."/>
            <person name="Phalane F."/>
            <person name="Sereme K."/>
            <person name="Venter S.N."/>
        </authorList>
    </citation>
    <scope>NUCLEOTIDE SEQUENCE [LARGE SCALE GENOMIC DNA]</scope>
    <source>
        <strain evidence="2 3">HC1.1ba</strain>
    </source>
</reference>
<organism evidence="2 3">
    <name type="scientific">Paraburkholderia steynii</name>
    <dbReference type="NCBI Taxonomy" id="1245441"/>
    <lineage>
        <taxon>Bacteria</taxon>
        <taxon>Pseudomonadati</taxon>
        <taxon>Pseudomonadota</taxon>
        <taxon>Betaproteobacteria</taxon>
        <taxon>Burkholderiales</taxon>
        <taxon>Burkholderiaceae</taxon>
        <taxon>Paraburkholderia</taxon>
    </lineage>
</organism>
<sequence length="256" mass="28085">MHRSSVLRLRKRTVSRLRIAISAAFLLSPMVLVAQDEKPGIAFSTMEPAASLPVSWKNVPVAHGKAKTRYTLVKDDDTTVLQADAHHSASALMHDGNVDLPHTPVVAWRWKAEGPIQGADNSVGSKEDAPVRLVFAFDGDKSKLSLFDRAKMDLAKRLSGEDLPYATLMYIWSTTAAPGSVIPNPHTGRVQMIVVSGQPGDAGQWQSLRRNIVQDYEKVFHEPPGQITGYGILTDTDNTGTTTRAWYGDIQFLPVQ</sequence>
<dbReference type="InterPro" id="IPR021409">
    <property type="entry name" value="DUF3047"/>
</dbReference>
<dbReference type="Pfam" id="PF11249">
    <property type="entry name" value="DUF3047"/>
    <property type="match status" value="1"/>
</dbReference>
<feature type="chain" id="PRO_5020777410" description="DUF3047 domain-containing protein" evidence="1">
    <location>
        <begin position="35"/>
        <end position="256"/>
    </location>
</feature>
<feature type="signal peptide" evidence="1">
    <location>
        <begin position="1"/>
        <end position="34"/>
    </location>
</feature>
<dbReference type="EMBL" id="MWML01000087">
    <property type="protein sequence ID" value="TCG06907.1"/>
    <property type="molecule type" value="Genomic_DNA"/>
</dbReference>
<comment type="caution">
    <text evidence="2">The sequence shown here is derived from an EMBL/GenBank/DDBJ whole genome shotgun (WGS) entry which is preliminary data.</text>
</comment>
<evidence type="ECO:0008006" key="4">
    <source>
        <dbReference type="Google" id="ProtNLM"/>
    </source>
</evidence>
<name>A0A4R0XHZ0_9BURK</name>
<evidence type="ECO:0000313" key="2">
    <source>
        <dbReference type="EMBL" id="TCG06907.1"/>
    </source>
</evidence>
<dbReference type="Proteomes" id="UP000294200">
    <property type="component" value="Unassembled WGS sequence"/>
</dbReference>
<evidence type="ECO:0000313" key="3">
    <source>
        <dbReference type="Proteomes" id="UP000294200"/>
    </source>
</evidence>
<proteinExistence type="predicted"/>
<protein>
    <recommendedName>
        <fullName evidence="4">DUF3047 domain-containing protein</fullName>
    </recommendedName>
</protein>
<keyword evidence="3" id="KW-1185">Reference proteome</keyword>
<gene>
    <name evidence="2" type="ORF">BZM27_23100</name>
</gene>